<dbReference type="Pfam" id="PF18348">
    <property type="entry name" value="SH3_16"/>
    <property type="match status" value="1"/>
</dbReference>
<evidence type="ECO:0000259" key="5">
    <source>
        <dbReference type="PROSITE" id="PS51935"/>
    </source>
</evidence>
<evidence type="ECO:0000256" key="1">
    <source>
        <dbReference type="ARBA" id="ARBA00007074"/>
    </source>
</evidence>
<dbReference type="PROSITE" id="PS51935">
    <property type="entry name" value="NLPC_P60"/>
    <property type="match status" value="1"/>
</dbReference>
<dbReference type="Proteomes" id="UP000037425">
    <property type="component" value="Unassembled WGS sequence"/>
</dbReference>
<keyword evidence="4" id="KW-0788">Thiol protease</keyword>
<sequence length="284" mass="31280">MSTLPDRRLNAYRADLAESRLRGVVEAERYVEGSVARVSVPVTPLRAKPDLACGTDTELLLGESVRVLDTNESWCWVKADLDGYVGYLPEYCLAPVVKSPTHIVSVPRTFVYSGHDLRFPTVYPLSMGSRLAVVDERETRGTRYFLLDGGQAVIANHCIEVGSVVPGDYVSVAARFVETPYLWGGRSGFGIDCSGLVQLSMMMVGKLAPRDSDMQASGLGMPIAREELKRGDLVFWKGHVALMEDDATLIHANGHTMTVAREGLEASIKRIGWLYDQPTGYRRP</sequence>
<name>A0A0L8BGH0_ENSAD</name>
<dbReference type="InterPro" id="IPR051202">
    <property type="entry name" value="Peptidase_C40"/>
</dbReference>
<evidence type="ECO:0000256" key="4">
    <source>
        <dbReference type="ARBA" id="ARBA00022807"/>
    </source>
</evidence>
<organism evidence="6 7">
    <name type="scientific">Ensifer adhaerens</name>
    <name type="common">Sinorhizobium morelense</name>
    <dbReference type="NCBI Taxonomy" id="106592"/>
    <lineage>
        <taxon>Bacteria</taxon>
        <taxon>Pseudomonadati</taxon>
        <taxon>Pseudomonadota</taxon>
        <taxon>Alphaproteobacteria</taxon>
        <taxon>Hyphomicrobiales</taxon>
        <taxon>Rhizobiaceae</taxon>
        <taxon>Sinorhizobium/Ensifer group</taxon>
        <taxon>Ensifer</taxon>
    </lineage>
</organism>
<evidence type="ECO:0000256" key="3">
    <source>
        <dbReference type="ARBA" id="ARBA00022801"/>
    </source>
</evidence>
<dbReference type="OrthoDB" id="9813368at2"/>
<keyword evidence="2" id="KW-0645">Protease</keyword>
<gene>
    <name evidence="6" type="ORF">AC244_30145</name>
</gene>
<dbReference type="Pfam" id="PF00877">
    <property type="entry name" value="NLPC_P60"/>
    <property type="match status" value="1"/>
</dbReference>
<accession>A0A0L8BGH0</accession>
<dbReference type="InterPro" id="IPR036028">
    <property type="entry name" value="SH3-like_dom_sf"/>
</dbReference>
<dbReference type="PANTHER" id="PTHR47053:SF1">
    <property type="entry name" value="MUREIN DD-ENDOPEPTIDASE MEPH-RELATED"/>
    <property type="match status" value="1"/>
</dbReference>
<proteinExistence type="inferred from homology"/>
<protein>
    <submittedName>
        <fullName evidence="6">Peptidase P60</fullName>
    </submittedName>
</protein>
<feature type="domain" description="NlpC/P60" evidence="5">
    <location>
        <begin position="163"/>
        <end position="284"/>
    </location>
</feature>
<reference evidence="7" key="1">
    <citation type="submission" date="2015-07" db="EMBL/GenBank/DDBJ databases">
        <title>Whole genome sequence of an Ensifer adhaerens strain isolated from a cave pool in the Wind Cave National Park.</title>
        <authorList>
            <person name="Eng W.W.H."/>
            <person name="Gan H.M."/>
            <person name="Barton H.A."/>
            <person name="Savka M.A."/>
        </authorList>
    </citation>
    <scope>NUCLEOTIDE SEQUENCE [LARGE SCALE GENOMIC DNA]</scope>
    <source>
        <strain evidence="7">SD006</strain>
    </source>
</reference>
<comment type="caution">
    <text evidence="6">The sequence shown here is derived from an EMBL/GenBank/DDBJ whole genome shotgun (WGS) entry which is preliminary data.</text>
</comment>
<evidence type="ECO:0000313" key="7">
    <source>
        <dbReference type="Proteomes" id="UP000037425"/>
    </source>
</evidence>
<dbReference type="PANTHER" id="PTHR47053">
    <property type="entry name" value="MUREIN DD-ENDOPEPTIDASE MEPH-RELATED"/>
    <property type="match status" value="1"/>
</dbReference>
<dbReference type="RefSeq" id="WP_053252496.1">
    <property type="nucleotide sequence ID" value="NZ_LGAP01000034.1"/>
</dbReference>
<dbReference type="GO" id="GO:0006508">
    <property type="term" value="P:proteolysis"/>
    <property type="evidence" value="ECO:0007669"/>
    <property type="project" value="UniProtKB-KW"/>
</dbReference>
<dbReference type="SUPFAM" id="SSF54001">
    <property type="entry name" value="Cysteine proteinases"/>
    <property type="match status" value="1"/>
</dbReference>
<dbReference type="PATRIC" id="fig|106592.7.peg.5195"/>
<dbReference type="Gene3D" id="2.30.30.40">
    <property type="entry name" value="SH3 Domains"/>
    <property type="match status" value="1"/>
</dbReference>
<keyword evidence="3" id="KW-0378">Hydrolase</keyword>
<dbReference type="InterPro" id="IPR000064">
    <property type="entry name" value="NLP_P60_dom"/>
</dbReference>
<dbReference type="GO" id="GO:0008234">
    <property type="term" value="F:cysteine-type peptidase activity"/>
    <property type="evidence" value="ECO:0007669"/>
    <property type="project" value="UniProtKB-KW"/>
</dbReference>
<dbReference type="InterPro" id="IPR041382">
    <property type="entry name" value="SH3_16"/>
</dbReference>
<dbReference type="SUPFAM" id="SSF50044">
    <property type="entry name" value="SH3-domain"/>
    <property type="match status" value="1"/>
</dbReference>
<dbReference type="Gene3D" id="3.90.1720.10">
    <property type="entry name" value="endopeptidase domain like (from Nostoc punctiforme)"/>
    <property type="match status" value="1"/>
</dbReference>
<evidence type="ECO:0000256" key="2">
    <source>
        <dbReference type="ARBA" id="ARBA00022670"/>
    </source>
</evidence>
<dbReference type="AlphaFoldDB" id="A0A0L8BGH0"/>
<dbReference type="EMBL" id="LGAP01000034">
    <property type="protein sequence ID" value="KOF13635.1"/>
    <property type="molecule type" value="Genomic_DNA"/>
</dbReference>
<dbReference type="InterPro" id="IPR038765">
    <property type="entry name" value="Papain-like_cys_pep_sf"/>
</dbReference>
<evidence type="ECO:0000313" key="6">
    <source>
        <dbReference type="EMBL" id="KOF13635.1"/>
    </source>
</evidence>
<comment type="similarity">
    <text evidence="1">Belongs to the peptidase C40 family.</text>
</comment>